<dbReference type="Pfam" id="PF00654">
    <property type="entry name" value="Voltage_CLC"/>
    <property type="match status" value="1"/>
</dbReference>
<dbReference type="InterPro" id="IPR001807">
    <property type="entry name" value="ClC"/>
</dbReference>
<feature type="transmembrane region" description="Helical" evidence="5">
    <location>
        <begin position="215"/>
        <end position="234"/>
    </location>
</feature>
<evidence type="ECO:0000313" key="6">
    <source>
        <dbReference type="EMBL" id="OYS13482.1"/>
    </source>
</evidence>
<protein>
    <submittedName>
        <fullName evidence="6">Chloride channel protein</fullName>
    </submittedName>
</protein>
<keyword evidence="4 5" id="KW-0472">Membrane</keyword>
<dbReference type="SUPFAM" id="SSF81340">
    <property type="entry name" value="Clc chloride channel"/>
    <property type="match status" value="1"/>
</dbReference>
<dbReference type="GO" id="GO:0016020">
    <property type="term" value="C:membrane"/>
    <property type="evidence" value="ECO:0007669"/>
    <property type="project" value="UniProtKB-SubCell"/>
</dbReference>
<dbReference type="Proteomes" id="UP000215693">
    <property type="component" value="Unassembled WGS sequence"/>
</dbReference>
<dbReference type="PANTHER" id="PTHR43427:SF12">
    <property type="entry name" value="CHLORIDE TRANSPORTER"/>
    <property type="match status" value="1"/>
</dbReference>
<reference evidence="6 7" key="2">
    <citation type="submission" date="2017-09" db="EMBL/GenBank/DDBJ databases">
        <title>Tripartite evolution among Lactobacillus johnsonii, Lactobacillus taiwanensis, Lactobacillus reuteri and their rodent host.</title>
        <authorList>
            <person name="Wang T."/>
            <person name="Knowles S."/>
            <person name="Cheng C."/>
        </authorList>
    </citation>
    <scope>NUCLEOTIDE SEQUENCE [LARGE SCALE GENOMIC DNA]</scope>
    <source>
        <strain evidence="6 7">117c</strain>
    </source>
</reference>
<sequence>MTKKSINILIFSSTWSFIIGILTALYLNLVNYIINFIWGYFNHHANFPLRPIYPFLICIPFGIVIGLLTKKLGSYPLTIEEVLHDVRKNGKLDYHSWWKSFTLGLLSLGAGGSIGPEASTTVLSSGMINWLGDKIRLISTQASGWVHFWQISIDKDKLLRTPNFNSLFNSKNHKKFFILFNILIGVIGTIIVFTLFPEEGAFGIHKRPINWSWSILWYSLIPVIIGIIFGYFFLYFEKVFTKAEAWRLHTIFKATLWGIVLSLLTLITNYVLFSGEFHIVPFSKTALSYSPSFLLLIALIKTFSTHAGFAMGWRGGKIFPAIFASVAVGAAVAQFLPIQPVITVSILVVASTTIILEKPLLSAILLIFLLPISLAPIIFITVYIVITIHKFLLKKIGLKSLIY</sequence>
<gene>
    <name evidence="6" type="ORF">CBF50_03845</name>
</gene>
<feature type="transmembrane region" description="Helical" evidence="5">
    <location>
        <begin position="52"/>
        <end position="69"/>
    </location>
</feature>
<feature type="transmembrane region" description="Helical" evidence="5">
    <location>
        <begin position="7"/>
        <end position="40"/>
    </location>
</feature>
<keyword evidence="2 5" id="KW-0812">Transmembrane</keyword>
<feature type="transmembrane region" description="Helical" evidence="5">
    <location>
        <begin position="254"/>
        <end position="273"/>
    </location>
</feature>
<dbReference type="InterPro" id="IPR014743">
    <property type="entry name" value="Cl-channel_core"/>
</dbReference>
<feature type="transmembrane region" description="Helical" evidence="5">
    <location>
        <begin position="293"/>
        <end position="311"/>
    </location>
</feature>
<comment type="caution">
    <text evidence="6">The sequence shown here is derived from an EMBL/GenBank/DDBJ whole genome shotgun (WGS) entry which is preliminary data.</text>
</comment>
<dbReference type="Gene3D" id="1.10.3080.10">
    <property type="entry name" value="Clc chloride channel"/>
    <property type="match status" value="2"/>
</dbReference>
<feature type="transmembrane region" description="Helical" evidence="5">
    <location>
        <begin position="360"/>
        <end position="386"/>
    </location>
</feature>
<feature type="transmembrane region" description="Helical" evidence="5">
    <location>
        <begin position="318"/>
        <end position="348"/>
    </location>
</feature>
<dbReference type="EMBL" id="NGOH01000042">
    <property type="protein sequence ID" value="OYS13482.1"/>
    <property type="molecule type" value="Genomic_DNA"/>
</dbReference>
<dbReference type="CDD" id="cd00400">
    <property type="entry name" value="Voltage_gated_ClC"/>
    <property type="match status" value="1"/>
</dbReference>
<accession>A0A9X6NZ11</accession>
<evidence type="ECO:0000256" key="4">
    <source>
        <dbReference type="ARBA" id="ARBA00023136"/>
    </source>
</evidence>
<proteinExistence type="predicted"/>
<feature type="transmembrane region" description="Helical" evidence="5">
    <location>
        <begin position="176"/>
        <end position="195"/>
    </location>
</feature>
<evidence type="ECO:0000256" key="5">
    <source>
        <dbReference type="SAM" id="Phobius"/>
    </source>
</evidence>
<dbReference type="RefSeq" id="WP_053107455.1">
    <property type="nucleotide sequence ID" value="NZ_CABIWE010000007.1"/>
</dbReference>
<dbReference type="GO" id="GO:0015108">
    <property type="term" value="F:chloride transmembrane transporter activity"/>
    <property type="evidence" value="ECO:0007669"/>
    <property type="project" value="InterPro"/>
</dbReference>
<evidence type="ECO:0000256" key="3">
    <source>
        <dbReference type="ARBA" id="ARBA00022989"/>
    </source>
</evidence>
<organism evidence="6 7">
    <name type="scientific">Lactobacillus johnsonii</name>
    <dbReference type="NCBI Taxonomy" id="33959"/>
    <lineage>
        <taxon>Bacteria</taxon>
        <taxon>Bacillati</taxon>
        <taxon>Bacillota</taxon>
        <taxon>Bacilli</taxon>
        <taxon>Lactobacillales</taxon>
        <taxon>Lactobacillaceae</taxon>
        <taxon>Lactobacillus</taxon>
    </lineage>
</organism>
<evidence type="ECO:0000256" key="1">
    <source>
        <dbReference type="ARBA" id="ARBA00004141"/>
    </source>
</evidence>
<name>A0A9X6NZ11_LACJH</name>
<keyword evidence="3 5" id="KW-1133">Transmembrane helix</keyword>
<reference evidence="6 7" key="1">
    <citation type="submission" date="2017-04" db="EMBL/GenBank/DDBJ databases">
        <authorList>
            <person name="Lin X.B."/>
            <person name="Stothard P."/>
            <person name="Tasseva G."/>
            <person name="Walter J."/>
        </authorList>
    </citation>
    <scope>NUCLEOTIDE SEQUENCE [LARGE SCALE GENOMIC DNA]</scope>
    <source>
        <strain evidence="6 7">117c</strain>
    </source>
</reference>
<evidence type="ECO:0000256" key="2">
    <source>
        <dbReference type="ARBA" id="ARBA00022692"/>
    </source>
</evidence>
<dbReference type="InterPro" id="IPR050368">
    <property type="entry name" value="ClC-type_chloride_channel"/>
</dbReference>
<comment type="subcellular location">
    <subcellularLocation>
        <location evidence="1">Membrane</location>
        <topology evidence="1">Multi-pass membrane protein</topology>
    </subcellularLocation>
</comment>
<dbReference type="AlphaFoldDB" id="A0A9X6NZ11"/>
<evidence type="ECO:0000313" key="7">
    <source>
        <dbReference type="Proteomes" id="UP000215693"/>
    </source>
</evidence>
<dbReference type="PANTHER" id="PTHR43427">
    <property type="entry name" value="CHLORIDE CHANNEL PROTEIN CLC-E"/>
    <property type="match status" value="1"/>
</dbReference>